<organism evidence="5 6">
    <name type="scientific">Petrolisthes cinctipes</name>
    <name type="common">Flat porcelain crab</name>
    <dbReference type="NCBI Taxonomy" id="88211"/>
    <lineage>
        <taxon>Eukaryota</taxon>
        <taxon>Metazoa</taxon>
        <taxon>Ecdysozoa</taxon>
        <taxon>Arthropoda</taxon>
        <taxon>Crustacea</taxon>
        <taxon>Multicrustacea</taxon>
        <taxon>Malacostraca</taxon>
        <taxon>Eumalacostraca</taxon>
        <taxon>Eucarida</taxon>
        <taxon>Decapoda</taxon>
        <taxon>Pleocyemata</taxon>
        <taxon>Anomura</taxon>
        <taxon>Galatheoidea</taxon>
        <taxon>Porcellanidae</taxon>
        <taxon>Petrolisthes</taxon>
    </lineage>
</organism>
<comment type="caution">
    <text evidence="5">The sequence shown here is derived from an EMBL/GenBank/DDBJ whole genome shotgun (WGS) entry which is preliminary data.</text>
</comment>
<dbReference type="PROSITE" id="PS51710">
    <property type="entry name" value="G_OBG"/>
    <property type="match status" value="1"/>
</dbReference>
<dbReference type="EMBL" id="JAWQEG010003567">
    <property type="protein sequence ID" value="KAK3865539.1"/>
    <property type="molecule type" value="Genomic_DNA"/>
</dbReference>
<dbReference type="InterPro" id="IPR027417">
    <property type="entry name" value="P-loop_NTPase"/>
</dbReference>
<evidence type="ECO:0008006" key="7">
    <source>
        <dbReference type="Google" id="ProtNLM"/>
    </source>
</evidence>
<dbReference type="AlphaFoldDB" id="A0AAE1K6R2"/>
<evidence type="ECO:0000259" key="3">
    <source>
        <dbReference type="PROSITE" id="PS51710"/>
    </source>
</evidence>
<accession>A0AAE1K6R2</accession>
<proteinExistence type="predicted"/>
<dbReference type="PRINTS" id="PR00326">
    <property type="entry name" value="GTP1OBG"/>
</dbReference>
<dbReference type="InterPro" id="IPR031167">
    <property type="entry name" value="G_OBG"/>
</dbReference>
<dbReference type="PANTHER" id="PTHR11702">
    <property type="entry name" value="DEVELOPMENTALLY REGULATED GTP-BINDING PROTEIN-RELATED"/>
    <property type="match status" value="1"/>
</dbReference>
<keyword evidence="6" id="KW-1185">Reference proteome</keyword>
<evidence type="ECO:0000256" key="2">
    <source>
        <dbReference type="ARBA" id="ARBA00023134"/>
    </source>
</evidence>
<reference evidence="5" key="1">
    <citation type="submission" date="2023-10" db="EMBL/GenBank/DDBJ databases">
        <title>Genome assemblies of two species of porcelain crab, Petrolisthes cinctipes and Petrolisthes manimaculis (Anomura: Porcellanidae).</title>
        <authorList>
            <person name="Angst P."/>
        </authorList>
    </citation>
    <scope>NUCLEOTIDE SEQUENCE</scope>
    <source>
        <strain evidence="5">PB745_01</strain>
        <tissue evidence="5">Gill</tissue>
    </source>
</reference>
<dbReference type="Gene3D" id="2.70.210.12">
    <property type="entry name" value="GTP1/OBG domain"/>
    <property type="match status" value="1"/>
</dbReference>
<evidence type="ECO:0000313" key="6">
    <source>
        <dbReference type="Proteomes" id="UP001286313"/>
    </source>
</evidence>
<dbReference type="SUPFAM" id="SSF82051">
    <property type="entry name" value="Obg GTP-binding protein N-terminal domain"/>
    <property type="match status" value="1"/>
</dbReference>
<evidence type="ECO:0000256" key="1">
    <source>
        <dbReference type="ARBA" id="ARBA00022741"/>
    </source>
</evidence>
<dbReference type="PROSITE" id="PS51883">
    <property type="entry name" value="OBG"/>
    <property type="match status" value="1"/>
</dbReference>
<evidence type="ECO:0000259" key="4">
    <source>
        <dbReference type="PROSITE" id="PS51883"/>
    </source>
</evidence>
<dbReference type="GO" id="GO:0005525">
    <property type="term" value="F:GTP binding"/>
    <property type="evidence" value="ECO:0007669"/>
    <property type="project" value="UniProtKB-KW"/>
</dbReference>
<dbReference type="InterPro" id="IPR045086">
    <property type="entry name" value="OBG_GTPase"/>
</dbReference>
<dbReference type="GO" id="GO:0005739">
    <property type="term" value="C:mitochondrion"/>
    <property type="evidence" value="ECO:0007669"/>
    <property type="project" value="TreeGrafter"/>
</dbReference>
<sequence length="371" mass="40839">MKRLKGRFLDSIRLHVKGGPGGMGLPRYGGVAGKGGDVYVEAVKEHTLYKTMAANPRKRWSGGVGGNSRRFSIVGEVGKDLTIPIPKGITVKLEGIKSMGEINNDGEKIMVARGGAGGSPLNQYNGQKGQANNIVLELKLLADIGLVGFPNAGKSTLLRAISKAKPKVASYPFTTLRPTLGTLEYPDMRQVTMADLPGLIEGAWANTGMGHKFLRHVERTKLLLFVVDVNGFCLGPQYPYRSATETIILLNKELEIYKWDLVDKPAVLMVNKMDTPGAEDKLHTLVQDLSRLPEVSQKFPEEYRPERWVSFSDVVPCSAKVNPASIEHLKQRLRHLLDFHHADIASDREVVEAQARGVVQKLLVHHSKKLV</sequence>
<dbReference type="Pfam" id="PF01926">
    <property type="entry name" value="MMR_HSR1"/>
    <property type="match status" value="1"/>
</dbReference>
<name>A0AAE1K6R2_PETCI</name>
<evidence type="ECO:0000313" key="5">
    <source>
        <dbReference type="EMBL" id="KAK3865539.1"/>
    </source>
</evidence>
<dbReference type="GO" id="GO:0042254">
    <property type="term" value="P:ribosome biogenesis"/>
    <property type="evidence" value="ECO:0007669"/>
    <property type="project" value="UniProtKB-UniRule"/>
</dbReference>
<dbReference type="InterPro" id="IPR006073">
    <property type="entry name" value="GTP-bd"/>
</dbReference>
<keyword evidence="2" id="KW-0342">GTP-binding</keyword>
<dbReference type="Gene3D" id="3.40.50.300">
    <property type="entry name" value="P-loop containing nucleotide triphosphate hydrolases"/>
    <property type="match status" value="1"/>
</dbReference>
<dbReference type="InterPro" id="IPR006169">
    <property type="entry name" value="GTP1_OBG_dom"/>
</dbReference>
<dbReference type="PANTHER" id="PTHR11702:SF43">
    <property type="entry name" value="GTP-BINDING PROTEIN 10"/>
    <property type="match status" value="1"/>
</dbReference>
<dbReference type="GO" id="GO:0003924">
    <property type="term" value="F:GTPase activity"/>
    <property type="evidence" value="ECO:0007669"/>
    <property type="project" value="InterPro"/>
</dbReference>
<dbReference type="Pfam" id="PF01018">
    <property type="entry name" value="GTP1_OBG"/>
    <property type="match status" value="1"/>
</dbReference>
<protein>
    <recommendedName>
        <fullName evidence="7">GTP-binding protein 10</fullName>
    </recommendedName>
</protein>
<feature type="domain" description="OBG-type G" evidence="3">
    <location>
        <begin position="142"/>
        <end position="337"/>
    </location>
</feature>
<dbReference type="SUPFAM" id="SSF52540">
    <property type="entry name" value="P-loop containing nucleoside triphosphate hydrolases"/>
    <property type="match status" value="1"/>
</dbReference>
<dbReference type="CDD" id="cd01898">
    <property type="entry name" value="Obg"/>
    <property type="match status" value="1"/>
</dbReference>
<gene>
    <name evidence="5" type="ORF">Pcinc_028867</name>
</gene>
<dbReference type="InterPro" id="IPR036726">
    <property type="entry name" value="GTP1_OBG_dom_sf"/>
</dbReference>
<dbReference type="Proteomes" id="UP001286313">
    <property type="component" value="Unassembled WGS sequence"/>
</dbReference>
<feature type="domain" description="Obg" evidence="4">
    <location>
        <begin position="6"/>
        <end position="141"/>
    </location>
</feature>
<keyword evidence="1" id="KW-0547">Nucleotide-binding</keyword>